<dbReference type="EMBL" id="JAIWYP010000001">
    <property type="protein sequence ID" value="KAH3887629.1"/>
    <property type="molecule type" value="Genomic_DNA"/>
</dbReference>
<organism evidence="1 2">
    <name type="scientific">Dreissena polymorpha</name>
    <name type="common">Zebra mussel</name>
    <name type="synonym">Mytilus polymorpha</name>
    <dbReference type="NCBI Taxonomy" id="45954"/>
    <lineage>
        <taxon>Eukaryota</taxon>
        <taxon>Metazoa</taxon>
        <taxon>Spiralia</taxon>
        <taxon>Lophotrochozoa</taxon>
        <taxon>Mollusca</taxon>
        <taxon>Bivalvia</taxon>
        <taxon>Autobranchia</taxon>
        <taxon>Heteroconchia</taxon>
        <taxon>Euheterodonta</taxon>
        <taxon>Imparidentia</taxon>
        <taxon>Neoheterodontei</taxon>
        <taxon>Myida</taxon>
        <taxon>Dreissenoidea</taxon>
        <taxon>Dreissenidae</taxon>
        <taxon>Dreissena</taxon>
    </lineage>
</organism>
<sequence>MGPIWVPCGHLYGPHVCCQHGTQMGSATRLHMGPIWAAPCMYMGQPRWNPYGARLHSPSGSHVGSPYGTHIGAYMGPKRVALLLNMGYIRAALLLNMGYIRAALVLNMGYIRAALY</sequence>
<dbReference type="AlphaFoldDB" id="A0A9D4N5H5"/>
<reference evidence="1" key="2">
    <citation type="submission" date="2020-11" db="EMBL/GenBank/DDBJ databases">
        <authorList>
            <person name="McCartney M.A."/>
            <person name="Auch B."/>
            <person name="Kono T."/>
            <person name="Mallez S."/>
            <person name="Becker A."/>
            <person name="Gohl D.M."/>
            <person name="Silverstein K.A.T."/>
            <person name="Koren S."/>
            <person name="Bechman K.B."/>
            <person name="Herman A."/>
            <person name="Abrahante J.E."/>
            <person name="Garbe J."/>
        </authorList>
    </citation>
    <scope>NUCLEOTIDE SEQUENCE</scope>
    <source>
        <strain evidence="1">Duluth1</strain>
        <tissue evidence="1">Whole animal</tissue>
    </source>
</reference>
<evidence type="ECO:0000313" key="1">
    <source>
        <dbReference type="EMBL" id="KAH3887629.1"/>
    </source>
</evidence>
<protein>
    <submittedName>
        <fullName evidence="1">Uncharacterized protein</fullName>
    </submittedName>
</protein>
<dbReference type="Proteomes" id="UP000828390">
    <property type="component" value="Unassembled WGS sequence"/>
</dbReference>
<proteinExistence type="predicted"/>
<accession>A0A9D4N5H5</accession>
<gene>
    <name evidence="1" type="ORF">DPMN_011647</name>
</gene>
<name>A0A9D4N5H5_DREPO</name>
<comment type="caution">
    <text evidence="1">The sequence shown here is derived from an EMBL/GenBank/DDBJ whole genome shotgun (WGS) entry which is preliminary data.</text>
</comment>
<keyword evidence="2" id="KW-1185">Reference proteome</keyword>
<reference evidence="1" key="1">
    <citation type="journal article" date="2019" name="bioRxiv">
        <title>The Genome of the Zebra Mussel, Dreissena polymorpha: A Resource for Invasive Species Research.</title>
        <authorList>
            <person name="McCartney M.A."/>
            <person name="Auch B."/>
            <person name="Kono T."/>
            <person name="Mallez S."/>
            <person name="Zhang Y."/>
            <person name="Obille A."/>
            <person name="Becker A."/>
            <person name="Abrahante J.E."/>
            <person name="Garbe J."/>
            <person name="Badalamenti J.P."/>
            <person name="Herman A."/>
            <person name="Mangelson H."/>
            <person name="Liachko I."/>
            <person name="Sullivan S."/>
            <person name="Sone E.D."/>
            <person name="Koren S."/>
            <person name="Silverstein K.A.T."/>
            <person name="Beckman K.B."/>
            <person name="Gohl D.M."/>
        </authorList>
    </citation>
    <scope>NUCLEOTIDE SEQUENCE</scope>
    <source>
        <strain evidence="1">Duluth1</strain>
        <tissue evidence="1">Whole animal</tissue>
    </source>
</reference>
<evidence type="ECO:0000313" key="2">
    <source>
        <dbReference type="Proteomes" id="UP000828390"/>
    </source>
</evidence>